<dbReference type="AlphaFoldDB" id="A0A1U7HBW8"/>
<accession>A0A1U7HBW8</accession>
<keyword evidence="2" id="KW-1185">Reference proteome</keyword>
<organism evidence="1 2">
    <name type="scientific">Hydrococcus rivularis NIES-593</name>
    <dbReference type="NCBI Taxonomy" id="1921803"/>
    <lineage>
        <taxon>Bacteria</taxon>
        <taxon>Bacillati</taxon>
        <taxon>Cyanobacteriota</taxon>
        <taxon>Cyanophyceae</taxon>
        <taxon>Pleurocapsales</taxon>
        <taxon>Hydrococcaceae</taxon>
        <taxon>Hydrococcus</taxon>
    </lineage>
</organism>
<proteinExistence type="predicted"/>
<name>A0A1U7HBW8_9CYAN</name>
<dbReference type="EMBL" id="MRCB01000023">
    <property type="protein sequence ID" value="OKH21073.1"/>
    <property type="molecule type" value="Genomic_DNA"/>
</dbReference>
<evidence type="ECO:0000313" key="1">
    <source>
        <dbReference type="EMBL" id="OKH21073.1"/>
    </source>
</evidence>
<reference evidence="1 2" key="1">
    <citation type="submission" date="2016-11" db="EMBL/GenBank/DDBJ databases">
        <title>Draft Genome Sequences of Nine Cyanobacterial Strains from Diverse Habitats.</title>
        <authorList>
            <person name="Zhu T."/>
            <person name="Hou S."/>
            <person name="Lu X."/>
            <person name="Hess W.R."/>
        </authorList>
    </citation>
    <scope>NUCLEOTIDE SEQUENCE [LARGE SCALE GENOMIC DNA]</scope>
    <source>
        <strain evidence="1 2">NIES-593</strain>
    </source>
</reference>
<protein>
    <submittedName>
        <fullName evidence="1">Uncharacterized protein</fullName>
    </submittedName>
</protein>
<dbReference type="Proteomes" id="UP000186868">
    <property type="component" value="Unassembled WGS sequence"/>
</dbReference>
<gene>
    <name evidence="1" type="ORF">NIES593_16725</name>
</gene>
<evidence type="ECO:0000313" key="2">
    <source>
        <dbReference type="Proteomes" id="UP000186868"/>
    </source>
</evidence>
<sequence>MKSEQDDRTGYYTLILKYPPIPNLKNDCDRWITQNLMKIVFHHPFMRRFLESSPGACGGFAKIQK</sequence>
<comment type="caution">
    <text evidence="1">The sequence shown here is derived from an EMBL/GenBank/DDBJ whole genome shotgun (WGS) entry which is preliminary data.</text>
</comment>